<evidence type="ECO:0000313" key="1">
    <source>
        <dbReference type="EMBL" id="PKS08632.1"/>
    </source>
</evidence>
<gene>
    <name evidence="1" type="ORF">jhhlp_005019</name>
</gene>
<comment type="caution">
    <text evidence="1">The sequence shown here is derived from an EMBL/GenBank/DDBJ whole genome shotgun (WGS) entry which is preliminary data.</text>
</comment>
<keyword evidence="2" id="KW-1185">Reference proteome</keyword>
<dbReference type="PANTHER" id="PTHR21310:SF37">
    <property type="entry name" value="AMINOGLYCOSIDE PHOSPHOTRANSFERASE DOMAIN-CONTAINING PROTEIN"/>
    <property type="match status" value="1"/>
</dbReference>
<dbReference type="STRING" id="41688.A0A2N3N8F1"/>
<dbReference type="InParanoid" id="A0A2N3N8F1"/>
<proteinExistence type="predicted"/>
<evidence type="ECO:0000313" key="2">
    <source>
        <dbReference type="Proteomes" id="UP000233524"/>
    </source>
</evidence>
<dbReference type="InterPro" id="IPR011009">
    <property type="entry name" value="Kinase-like_dom_sf"/>
</dbReference>
<organism evidence="1 2">
    <name type="scientific">Lomentospora prolificans</name>
    <dbReference type="NCBI Taxonomy" id="41688"/>
    <lineage>
        <taxon>Eukaryota</taxon>
        <taxon>Fungi</taxon>
        <taxon>Dikarya</taxon>
        <taxon>Ascomycota</taxon>
        <taxon>Pezizomycotina</taxon>
        <taxon>Sordariomycetes</taxon>
        <taxon>Hypocreomycetidae</taxon>
        <taxon>Microascales</taxon>
        <taxon>Microascaceae</taxon>
        <taxon>Lomentospora</taxon>
    </lineage>
</organism>
<dbReference type="OrthoDB" id="4822096at2759"/>
<sequence length="540" mass="62978">MTIEVVSTSVSGAVDTAEPTLQLLNRPPITYRQALDTDKNIIHEASYVEATNVQYQKLWEERDLIRALVNHHLTLKDGDNCVVADPRRWIRGSFNVCIPIEVQSTTSPCRKLLLRCAMPHKLAEAKYPGSIDEKMGCEVGAYAWMQERCSTIRIPNLYGFGFSDHSHSLQFTHEAYRSLFVRSIHRLRRWFRRLAGYTTLLSRYISHPTMHRLSTPYMLLEDVSSDTSEMLSNTWDEHRTDPARRKRLFRGIAQLMLSLARVPQPRIGSFRFHDDGSVTLTNRPLICSTMILENDGTPRTIQRNNTYLSTDAFVADLFNFHDKRFLSHPNAVFDNESCYSEMATRVLLRAVSHHYIRKDQRNGPFFLQLDDFHASNIFVDKDWNITCVIDLEWISSLPVEKLAVPYWLTGSAIDDIHEHLTEFDIVRREFMDIFEEEEREAAAEHSLSLAHIMRENWESGSVWFWYGITSINAMYSLFTDHLCRRFLHRRLSLKEEELIARFWSEDASEVVECKVKEYHGYERNLRGLFDKGVTKNRQAR</sequence>
<dbReference type="VEuPathDB" id="FungiDB:jhhlp_005019"/>
<dbReference type="SUPFAM" id="SSF56112">
    <property type="entry name" value="Protein kinase-like (PK-like)"/>
    <property type="match status" value="1"/>
</dbReference>
<dbReference type="EMBL" id="NLAX01000095">
    <property type="protein sequence ID" value="PKS08632.1"/>
    <property type="molecule type" value="Genomic_DNA"/>
</dbReference>
<name>A0A2N3N8F1_9PEZI</name>
<evidence type="ECO:0008006" key="3">
    <source>
        <dbReference type="Google" id="ProtNLM"/>
    </source>
</evidence>
<reference evidence="1 2" key="1">
    <citation type="journal article" date="2017" name="G3 (Bethesda)">
        <title>First Draft Genome Sequence of the Pathogenic Fungus Lomentospora prolificans (Formerly Scedosporium prolificans).</title>
        <authorList>
            <person name="Luo R."/>
            <person name="Zimin A."/>
            <person name="Workman R."/>
            <person name="Fan Y."/>
            <person name="Pertea G."/>
            <person name="Grossman N."/>
            <person name="Wear M.P."/>
            <person name="Jia B."/>
            <person name="Miller H."/>
            <person name="Casadevall A."/>
            <person name="Timp W."/>
            <person name="Zhang S.X."/>
            <person name="Salzberg S.L."/>
        </authorList>
    </citation>
    <scope>NUCLEOTIDE SEQUENCE [LARGE SCALE GENOMIC DNA]</scope>
    <source>
        <strain evidence="1 2">JHH-5317</strain>
    </source>
</reference>
<dbReference type="InterPro" id="IPR051678">
    <property type="entry name" value="AGP_Transferase"/>
</dbReference>
<protein>
    <recommendedName>
        <fullName evidence="3">Aminoglycoside phosphotransferase domain-containing protein</fullName>
    </recommendedName>
</protein>
<dbReference type="Proteomes" id="UP000233524">
    <property type="component" value="Unassembled WGS sequence"/>
</dbReference>
<dbReference type="AlphaFoldDB" id="A0A2N3N8F1"/>
<dbReference type="PANTHER" id="PTHR21310">
    <property type="entry name" value="AMINOGLYCOSIDE PHOSPHOTRANSFERASE-RELATED-RELATED"/>
    <property type="match status" value="1"/>
</dbReference>
<accession>A0A2N3N8F1</accession>